<feature type="transmembrane region" description="Helical" evidence="8">
    <location>
        <begin position="372"/>
        <end position="405"/>
    </location>
</feature>
<dbReference type="OrthoDB" id="9803632at2"/>
<organism evidence="9 10">
    <name type="scientific">Methylobacterium radiodurans</name>
    <dbReference type="NCBI Taxonomy" id="2202828"/>
    <lineage>
        <taxon>Bacteria</taxon>
        <taxon>Pseudomonadati</taxon>
        <taxon>Pseudomonadota</taxon>
        <taxon>Alphaproteobacteria</taxon>
        <taxon>Hyphomicrobiales</taxon>
        <taxon>Methylobacteriaceae</taxon>
        <taxon>Methylobacterium</taxon>
    </lineage>
</organism>
<dbReference type="EMBL" id="CP029551">
    <property type="protein sequence ID" value="AWN34832.1"/>
    <property type="molecule type" value="Genomic_DNA"/>
</dbReference>
<dbReference type="GO" id="GO:0016758">
    <property type="term" value="F:hexosyltransferase activity"/>
    <property type="evidence" value="ECO:0007669"/>
    <property type="project" value="InterPro"/>
</dbReference>
<evidence type="ECO:0000256" key="6">
    <source>
        <dbReference type="ARBA" id="ARBA00023136"/>
    </source>
</evidence>
<protein>
    <recommendedName>
        <fullName evidence="11">DUF2029 domain-containing protein</fullName>
    </recommendedName>
</protein>
<dbReference type="InterPro" id="IPR018584">
    <property type="entry name" value="GT87"/>
</dbReference>
<feature type="transmembrane region" description="Helical" evidence="8">
    <location>
        <begin position="156"/>
        <end position="176"/>
    </location>
</feature>
<evidence type="ECO:0000256" key="4">
    <source>
        <dbReference type="ARBA" id="ARBA00022692"/>
    </source>
</evidence>
<proteinExistence type="inferred from homology"/>
<evidence type="ECO:0000256" key="7">
    <source>
        <dbReference type="ARBA" id="ARBA00024033"/>
    </source>
</evidence>
<dbReference type="AlphaFoldDB" id="A0A2U8VN58"/>
<keyword evidence="4 8" id="KW-0812">Transmembrane</keyword>
<dbReference type="RefSeq" id="WP_109949964.1">
    <property type="nucleotide sequence ID" value="NZ_CP029551.1"/>
</dbReference>
<sequence>MSATPPAASPALAAPPVPRAAPAPDARRSLWGVLALSLLLGLVLSAAGVALKERVVRALPAAHEAVAPPSGIRTFLDDAIDSWKPMKLALRIHESPAGDRLWETLREFQVSGATGAAGDLSDFTETKKFQYPLTSLLPIAALEDAGLGSIRSLNTINLAAFGIAAAAVALLAVLRLPAGGRAGALVVGVTALAFALAFYPDFYALRNGNIQLWINALFALACLAWLGGSTAAAGALIALAAMIKPQLGALLLWAVLWRNWSFCAGFLCVAVPAALAAVAVFGLHNNLAYLEVMSTMSRLGERLYANESINGIAHRLADGGVEGVLTRDADYYAPYYRSVHLATLAGGSLLTALALLPAWLRRGTPATLADFALASICFTIASPIVWPFHYGTLLPVYVIALAVLLDRPRDGWSVPLLWMLGASWVLAASYMPFLRLLYERPWNLAGNPHFFAALLLIAVLVQGAGLLRRGAAPARGRPDLVGGSVLAGS</sequence>
<feature type="transmembrane region" description="Helical" evidence="8">
    <location>
        <begin position="259"/>
        <end position="283"/>
    </location>
</feature>
<evidence type="ECO:0008006" key="11">
    <source>
        <dbReference type="Google" id="ProtNLM"/>
    </source>
</evidence>
<name>A0A2U8VN58_9HYPH</name>
<comment type="similarity">
    <text evidence="7">Belongs to the glycosyltransferase 87 family.</text>
</comment>
<reference evidence="9 10" key="1">
    <citation type="submission" date="2018-05" db="EMBL/GenBank/DDBJ databases">
        <title>Complete Genome Sequence of Methylobacterium sp. 17Sr1-43.</title>
        <authorList>
            <person name="Srinivasan S."/>
        </authorList>
    </citation>
    <scope>NUCLEOTIDE SEQUENCE [LARGE SCALE GENOMIC DNA]</scope>
    <source>
        <strain evidence="9 10">17Sr1-43</strain>
    </source>
</reference>
<evidence type="ECO:0000256" key="8">
    <source>
        <dbReference type="SAM" id="Phobius"/>
    </source>
</evidence>
<feature type="transmembrane region" description="Helical" evidence="8">
    <location>
        <begin position="212"/>
        <end position="239"/>
    </location>
</feature>
<keyword evidence="3" id="KW-0808">Transferase</keyword>
<evidence type="ECO:0000256" key="1">
    <source>
        <dbReference type="ARBA" id="ARBA00004651"/>
    </source>
</evidence>
<evidence type="ECO:0000256" key="2">
    <source>
        <dbReference type="ARBA" id="ARBA00022475"/>
    </source>
</evidence>
<evidence type="ECO:0000313" key="10">
    <source>
        <dbReference type="Proteomes" id="UP000246058"/>
    </source>
</evidence>
<feature type="transmembrane region" description="Helical" evidence="8">
    <location>
        <begin position="341"/>
        <end position="360"/>
    </location>
</feature>
<evidence type="ECO:0000256" key="5">
    <source>
        <dbReference type="ARBA" id="ARBA00022989"/>
    </source>
</evidence>
<dbReference type="GO" id="GO:0005886">
    <property type="term" value="C:plasma membrane"/>
    <property type="evidence" value="ECO:0007669"/>
    <property type="project" value="UniProtKB-SubCell"/>
</dbReference>
<feature type="transmembrane region" description="Helical" evidence="8">
    <location>
        <begin position="182"/>
        <end position="200"/>
    </location>
</feature>
<evidence type="ECO:0000256" key="3">
    <source>
        <dbReference type="ARBA" id="ARBA00022679"/>
    </source>
</evidence>
<keyword evidence="10" id="KW-1185">Reference proteome</keyword>
<dbReference type="KEGG" id="meti:DK427_02990"/>
<comment type="subcellular location">
    <subcellularLocation>
        <location evidence="1">Cell membrane</location>
        <topology evidence="1">Multi-pass membrane protein</topology>
    </subcellularLocation>
</comment>
<keyword evidence="5 8" id="KW-1133">Transmembrane helix</keyword>
<accession>A0A2U8VN58</accession>
<feature type="transmembrane region" description="Helical" evidence="8">
    <location>
        <begin position="417"/>
        <end position="438"/>
    </location>
</feature>
<keyword evidence="6 8" id="KW-0472">Membrane</keyword>
<gene>
    <name evidence="9" type="ORF">DK427_02990</name>
</gene>
<dbReference type="Proteomes" id="UP000246058">
    <property type="component" value="Chromosome"/>
</dbReference>
<dbReference type="Pfam" id="PF09594">
    <property type="entry name" value="GT87"/>
    <property type="match status" value="1"/>
</dbReference>
<feature type="transmembrane region" description="Helical" evidence="8">
    <location>
        <begin position="450"/>
        <end position="467"/>
    </location>
</feature>
<evidence type="ECO:0000313" key="9">
    <source>
        <dbReference type="EMBL" id="AWN34832.1"/>
    </source>
</evidence>
<feature type="transmembrane region" description="Helical" evidence="8">
    <location>
        <begin position="30"/>
        <end position="51"/>
    </location>
</feature>
<keyword evidence="2" id="KW-1003">Cell membrane</keyword>